<accession>A0A9D1GJN2</accession>
<protein>
    <submittedName>
        <fullName evidence="1">Uncharacterized protein</fullName>
    </submittedName>
</protein>
<name>A0A9D1GJN2_9FIRM</name>
<comment type="caution">
    <text evidence="1">The sequence shown here is derived from an EMBL/GenBank/DDBJ whole genome shotgun (WGS) entry which is preliminary data.</text>
</comment>
<reference evidence="1" key="2">
    <citation type="journal article" date="2021" name="PeerJ">
        <title>Extensive microbial diversity within the chicken gut microbiome revealed by metagenomics and culture.</title>
        <authorList>
            <person name="Gilroy R."/>
            <person name="Ravi A."/>
            <person name="Getino M."/>
            <person name="Pursley I."/>
            <person name="Horton D.L."/>
            <person name="Alikhan N.F."/>
            <person name="Baker D."/>
            <person name="Gharbi K."/>
            <person name="Hall N."/>
            <person name="Watson M."/>
            <person name="Adriaenssens E.M."/>
            <person name="Foster-Nyarko E."/>
            <person name="Jarju S."/>
            <person name="Secka A."/>
            <person name="Antonio M."/>
            <person name="Oren A."/>
            <person name="Chaudhuri R.R."/>
            <person name="La Ragione R."/>
            <person name="Hildebrand F."/>
            <person name="Pallen M.J."/>
        </authorList>
    </citation>
    <scope>NUCLEOTIDE SEQUENCE</scope>
    <source>
        <strain evidence="1">CHK123-3438</strain>
    </source>
</reference>
<evidence type="ECO:0000313" key="1">
    <source>
        <dbReference type="EMBL" id="HIT42081.1"/>
    </source>
</evidence>
<dbReference type="AlphaFoldDB" id="A0A9D1GJN2"/>
<dbReference type="Proteomes" id="UP000886860">
    <property type="component" value="Unassembled WGS sequence"/>
</dbReference>
<proteinExistence type="predicted"/>
<sequence length="52" mass="6242">MCKSREEEILESLKELREEANLPKDQKGNDDQYDARQDILDWIESQGIYIRE</sequence>
<dbReference type="EMBL" id="DVKS01000143">
    <property type="protein sequence ID" value="HIT42081.1"/>
    <property type="molecule type" value="Genomic_DNA"/>
</dbReference>
<evidence type="ECO:0000313" key="2">
    <source>
        <dbReference type="Proteomes" id="UP000886860"/>
    </source>
</evidence>
<gene>
    <name evidence="1" type="ORF">IAB60_08310</name>
</gene>
<organism evidence="1 2">
    <name type="scientific">Candidatus Caccovicinus merdipullorum</name>
    <dbReference type="NCBI Taxonomy" id="2840724"/>
    <lineage>
        <taxon>Bacteria</taxon>
        <taxon>Bacillati</taxon>
        <taxon>Bacillota</taxon>
        <taxon>Clostridia</taxon>
        <taxon>Eubacteriales</taxon>
        <taxon>Candidatus Caccovicinus</taxon>
    </lineage>
</organism>
<reference evidence="1" key="1">
    <citation type="submission" date="2020-10" db="EMBL/GenBank/DDBJ databases">
        <authorList>
            <person name="Gilroy R."/>
        </authorList>
    </citation>
    <scope>NUCLEOTIDE SEQUENCE</scope>
    <source>
        <strain evidence="1">CHK123-3438</strain>
    </source>
</reference>